<dbReference type="InterPro" id="IPR011029">
    <property type="entry name" value="DEATH-like_dom_sf"/>
</dbReference>
<dbReference type="RefSeq" id="XP_065645139.1">
    <property type="nucleotide sequence ID" value="XM_065789067.1"/>
</dbReference>
<dbReference type="PANTHER" id="PTHR45690:SF19">
    <property type="entry name" value="NACHT, LRR AND PYD DOMAINS-CONTAINING PROTEIN 3"/>
    <property type="match status" value="1"/>
</dbReference>
<dbReference type="InterPro" id="IPR050637">
    <property type="entry name" value="NLRP_innate_immun_reg"/>
</dbReference>
<keyword evidence="2" id="KW-0963">Cytoplasm</keyword>
<dbReference type="GeneID" id="101240976"/>
<evidence type="ECO:0000256" key="2">
    <source>
        <dbReference type="ARBA" id="ARBA00022490"/>
    </source>
</evidence>
<dbReference type="RefSeq" id="XP_065645140.1">
    <property type="nucleotide sequence ID" value="XM_065789068.1"/>
</dbReference>
<dbReference type="Pfam" id="PF05729">
    <property type="entry name" value="NACHT"/>
    <property type="match status" value="1"/>
</dbReference>
<comment type="subcellular location">
    <subcellularLocation>
        <location evidence="1">Cytoplasm</location>
    </subcellularLocation>
</comment>
<dbReference type="Pfam" id="PF00531">
    <property type="entry name" value="Death"/>
    <property type="match status" value="1"/>
</dbReference>
<reference evidence="5 6" key="1">
    <citation type="submission" date="2025-05" db="UniProtKB">
        <authorList>
            <consortium name="RefSeq"/>
        </authorList>
    </citation>
    <scope>NUCLEOTIDE SEQUENCE [LARGE SCALE GENOMIC DNA]</scope>
</reference>
<accession>A0ABM4B8D7</accession>
<dbReference type="RefSeq" id="XP_065645138.1">
    <property type="nucleotide sequence ID" value="XM_065789066.1"/>
</dbReference>
<protein>
    <submittedName>
        <fullName evidence="6 7">NACHT, LRR and PYD domains-containing protein 3 isoform X5</fullName>
    </submittedName>
</protein>
<evidence type="ECO:0000313" key="8">
    <source>
        <dbReference type="RefSeq" id="XP_065645140.1"/>
    </source>
</evidence>
<organism evidence="5 7">
    <name type="scientific">Hydra vulgaris</name>
    <name type="common">Hydra</name>
    <name type="synonym">Hydra attenuata</name>
    <dbReference type="NCBI Taxonomy" id="6087"/>
    <lineage>
        <taxon>Eukaryota</taxon>
        <taxon>Metazoa</taxon>
        <taxon>Cnidaria</taxon>
        <taxon>Hydrozoa</taxon>
        <taxon>Hydroidolina</taxon>
        <taxon>Anthoathecata</taxon>
        <taxon>Aplanulata</taxon>
        <taxon>Hydridae</taxon>
        <taxon>Hydra</taxon>
    </lineage>
</organism>
<evidence type="ECO:0000313" key="7">
    <source>
        <dbReference type="RefSeq" id="XP_065645139.1"/>
    </source>
</evidence>
<dbReference type="InterPro" id="IPR027417">
    <property type="entry name" value="P-loop_NTPase"/>
</dbReference>
<evidence type="ECO:0000313" key="6">
    <source>
        <dbReference type="RefSeq" id="XP_065645138.1"/>
    </source>
</evidence>
<evidence type="ECO:0000256" key="1">
    <source>
        <dbReference type="ARBA" id="ARBA00004496"/>
    </source>
</evidence>
<dbReference type="InterPro" id="IPR000488">
    <property type="entry name" value="Death_dom"/>
</dbReference>
<dbReference type="PROSITE" id="PS50017">
    <property type="entry name" value="DEATH_DOMAIN"/>
    <property type="match status" value="1"/>
</dbReference>
<dbReference type="SUPFAM" id="SSF52540">
    <property type="entry name" value="P-loop containing nucleoside triphosphate hydrolases"/>
    <property type="match status" value="1"/>
</dbReference>
<dbReference type="Gene3D" id="3.40.50.300">
    <property type="entry name" value="P-loop containing nucleotide triphosphate hydrolases"/>
    <property type="match status" value="1"/>
</dbReference>
<dbReference type="Gene3D" id="1.10.533.10">
    <property type="entry name" value="Death Domain, Fas"/>
    <property type="match status" value="1"/>
</dbReference>
<dbReference type="InterPro" id="IPR007111">
    <property type="entry name" value="NACHT_NTPase"/>
</dbReference>
<dbReference type="CDD" id="cd01670">
    <property type="entry name" value="Death"/>
    <property type="match status" value="1"/>
</dbReference>
<keyword evidence="3" id="KW-0677">Repeat</keyword>
<name>A0ABM4B8D7_HYDVU</name>
<evidence type="ECO:0000313" key="5">
    <source>
        <dbReference type="Proteomes" id="UP001652625"/>
    </source>
</evidence>
<dbReference type="Proteomes" id="UP001652625">
    <property type="component" value="Chromosome 01"/>
</dbReference>
<dbReference type="SUPFAM" id="SSF47986">
    <property type="entry name" value="DEATH domain"/>
    <property type="match status" value="1"/>
</dbReference>
<evidence type="ECO:0000256" key="3">
    <source>
        <dbReference type="ARBA" id="ARBA00022737"/>
    </source>
</evidence>
<sequence length="764" mass="89764">MDLIKNQKFKMELSQSLGTSWILLGRYLSVSDNELEAIKYDYSGTVNQAYEMLTKWTSQQNSTLEELKNALSYMNRFDLIEIVEKFEKSYLSSGNLPSFKLSDQSKPCDSLQIKDNVQQSRSVTLKKFYLKTYKIIDELQPPLVKPSKVMFADKFIQLCIVDAVEIEKDIIHLVERDQFFRKQISYIPISFDKVFVEKSSSILISGIAGIGKTWLLRKCLLDWSNNLIWKNVSFLFYLECSMLNQYQNISNVIELLNIFYKDILKDFDILNVCEPDNIMFIIDGLDEFMYLDELIKGSHSKYIVNIFSDIKKYKTVIAGRVTAISLYQNKFNCNDQLTVQVLGFNDNGINDYVQNNFVESNEVIFRVLKESPITKAMASVPFFLSSICTIVSELKSIGLLNGSNLFVTTTDLYGSIFLYFFQRHIDKKNEPIYKMIENENTKKYILNVCKIAYCLFKDNKVVFSEEEIKVLINDFDEVENRLFGFIERIETHLGLYYQFVHMTIMEFCASVYAYNFLSWKEIVEDKKLSSCLTMICGLLNKEKNSFLKFLANLMRSNTEMISLVHLCDLLPRGLIYYSDEKLSQKMFIECFYESQASITDPIKLSIDKRKWYIKIRDGKTSYEIFCEKYFVSCFIDSGMRFSRLLIYKDVFTEDEKDIIIKCSTNVCHVYLYCPFKIDKWIPNQKIEVLAIDIRRYLISKKDFENFLPWFQVCNELNLILCKEIDFLEYIYECIRCLNLNKLMILYRGKSFCTHEEFKKFLSCS</sequence>
<keyword evidence="5" id="KW-1185">Reference proteome</keyword>
<feature type="domain" description="Death" evidence="4">
    <location>
        <begin position="13"/>
        <end position="87"/>
    </location>
</feature>
<dbReference type="PANTHER" id="PTHR45690">
    <property type="entry name" value="NACHT, LRR AND PYD DOMAINS-CONTAINING PROTEIN 12"/>
    <property type="match status" value="1"/>
</dbReference>
<gene>
    <name evidence="6 7 8" type="primary">LOC101240976</name>
</gene>
<proteinExistence type="predicted"/>
<evidence type="ECO:0000259" key="4">
    <source>
        <dbReference type="PROSITE" id="PS50017"/>
    </source>
</evidence>
<dbReference type="SMART" id="SM00005">
    <property type="entry name" value="DEATH"/>
    <property type="match status" value="1"/>
</dbReference>